<keyword evidence="3 4" id="KW-0663">Pyridoxal phosphate</keyword>
<dbReference type="Pfam" id="PF01053">
    <property type="entry name" value="Cys_Met_Meta_PP"/>
    <property type="match status" value="1"/>
</dbReference>
<evidence type="ECO:0000256" key="2">
    <source>
        <dbReference type="ARBA" id="ARBA00009077"/>
    </source>
</evidence>
<dbReference type="GO" id="GO:0030170">
    <property type="term" value="F:pyridoxal phosphate binding"/>
    <property type="evidence" value="ECO:0007669"/>
    <property type="project" value="InterPro"/>
</dbReference>
<dbReference type="InterPro" id="IPR015424">
    <property type="entry name" value="PyrdxlP-dep_Trfase"/>
</dbReference>
<dbReference type="SUPFAM" id="SSF53383">
    <property type="entry name" value="PLP-dependent transferases"/>
    <property type="match status" value="1"/>
</dbReference>
<dbReference type="Gene3D" id="3.40.640.10">
    <property type="entry name" value="Type I PLP-dependent aspartate aminotransferase-like (Major domain)"/>
    <property type="match status" value="1"/>
</dbReference>
<name>A0A6L2R6E0_9BACT</name>
<comment type="caution">
    <text evidence="6">The sequence shown here is derived from an EMBL/GenBank/DDBJ whole genome shotgun (WGS) entry which is preliminary data.</text>
</comment>
<comment type="similarity">
    <text evidence="2 5">Belongs to the trans-sulfuration enzymes family.</text>
</comment>
<reference evidence="6 7" key="1">
    <citation type="journal article" date="2020" name="ISME J.">
        <title>Parallel Reductive Genome Evolution in Desulfovibrio Ectosymbionts Independently Acquired by Trichonympha Protists in the Termite Gut.</title>
        <authorList>
            <person name="Takeuchi M."/>
            <person name="Kuwahara H."/>
            <person name="Murakami T."/>
            <person name="Takahashi K."/>
            <person name="Kajitani R."/>
            <person name="Toyoda A."/>
            <person name="Itoh T."/>
            <person name="Ohkuma M."/>
            <person name="Hongoh Y."/>
        </authorList>
    </citation>
    <scope>NUCLEOTIDE SEQUENCE [LARGE SCALE GENOMIC DNA]</scope>
    <source>
        <strain evidence="6">ZnDsv-02</strain>
    </source>
</reference>
<dbReference type="PANTHER" id="PTHR11808:SF90">
    <property type="entry name" value="CYSTATHIONINE GAMMA-SYNTHASE"/>
    <property type="match status" value="1"/>
</dbReference>
<dbReference type="InterPro" id="IPR000277">
    <property type="entry name" value="Cys/Met-Metab_PyrdxlP-dep_enz"/>
</dbReference>
<evidence type="ECO:0000313" key="7">
    <source>
        <dbReference type="Proteomes" id="UP000505077"/>
    </source>
</evidence>
<evidence type="ECO:0000313" key="6">
    <source>
        <dbReference type="EMBL" id="GFH63099.1"/>
    </source>
</evidence>
<dbReference type="CDD" id="cd00614">
    <property type="entry name" value="CGS_like"/>
    <property type="match status" value="1"/>
</dbReference>
<evidence type="ECO:0000256" key="4">
    <source>
        <dbReference type="PIRSR" id="PIRSR001434-2"/>
    </source>
</evidence>
<proteinExistence type="inferred from homology"/>
<dbReference type="InterPro" id="IPR015422">
    <property type="entry name" value="PyrdxlP-dep_Trfase_small"/>
</dbReference>
<dbReference type="FunFam" id="3.40.640.10:FF:000009">
    <property type="entry name" value="Cystathionine gamma-synthase homolog"/>
    <property type="match status" value="1"/>
</dbReference>
<dbReference type="GO" id="GO:0016846">
    <property type="term" value="F:carbon-sulfur lyase activity"/>
    <property type="evidence" value="ECO:0007669"/>
    <property type="project" value="TreeGrafter"/>
</dbReference>
<sequence>MKPDTILAQAGSRRDASTGAVSMPIHASATFQHPALGQSTGFDYSRTGNPTRQALEQTLADYEGGAGALAFSSGLAAIDAVLRLFSSGDAFVVTEDMYGGTFRLFENFGVQRGLRFVCVDTSDTDAVARAFCSSKAKALFVELPTNPLLKVADLPALAQCAKAHNALFIVDNTFLTPAACRPLDIGADITVYSATKYLCGHNDVLAGIVVAKTAEHNERLAYIQNATGAVLGAFESWLLLRSLKTLALRLARHEKNALVVAEFLRNHPKIHNLHYPGLSSDPGYAILGKQSSSFGGMISFETESRAKAEHILSSLKVFMFAESLGGAESLVTFPLMQTHAAYDAETLARLGITDRLLRLSIGLEDAGDLMEDLAAVL</sequence>
<dbReference type="AlphaFoldDB" id="A0A6L2R6E0"/>
<gene>
    <name evidence="6" type="primary">metY</name>
    <name evidence="6" type="ORF">ZNDK_0870</name>
</gene>
<dbReference type="InterPro" id="IPR015421">
    <property type="entry name" value="PyrdxlP-dep_Trfase_major"/>
</dbReference>
<dbReference type="GO" id="GO:0019346">
    <property type="term" value="P:transsulfuration"/>
    <property type="evidence" value="ECO:0007669"/>
    <property type="project" value="InterPro"/>
</dbReference>
<comment type="cofactor">
    <cofactor evidence="1 5">
        <name>pyridoxal 5'-phosphate</name>
        <dbReference type="ChEBI" id="CHEBI:597326"/>
    </cofactor>
</comment>
<dbReference type="EMBL" id="BLLL01000009">
    <property type="protein sequence ID" value="GFH63099.1"/>
    <property type="molecule type" value="Genomic_DNA"/>
</dbReference>
<dbReference type="PANTHER" id="PTHR11808">
    <property type="entry name" value="TRANS-SULFURATION ENZYME FAMILY MEMBER"/>
    <property type="match status" value="1"/>
</dbReference>
<accession>A0A6L2R6E0</accession>
<dbReference type="PIRSF" id="PIRSF001434">
    <property type="entry name" value="CGS"/>
    <property type="match status" value="1"/>
</dbReference>
<organism evidence="6 7">
    <name type="scientific">Candidatus Desulfovibrio kirbyi</name>
    <dbReference type="NCBI Taxonomy" id="2696086"/>
    <lineage>
        <taxon>Bacteria</taxon>
        <taxon>Pseudomonadati</taxon>
        <taxon>Thermodesulfobacteriota</taxon>
        <taxon>Desulfovibrionia</taxon>
        <taxon>Desulfovibrionales</taxon>
        <taxon>Desulfovibrionaceae</taxon>
        <taxon>Desulfovibrio</taxon>
    </lineage>
</organism>
<dbReference type="InterPro" id="IPR054542">
    <property type="entry name" value="Cys_met_metab_PP"/>
</dbReference>
<dbReference type="PROSITE" id="PS00868">
    <property type="entry name" value="CYS_MET_METAB_PP"/>
    <property type="match status" value="1"/>
</dbReference>
<dbReference type="Gene3D" id="3.90.1150.10">
    <property type="entry name" value="Aspartate Aminotransferase, domain 1"/>
    <property type="match status" value="1"/>
</dbReference>
<evidence type="ECO:0000256" key="5">
    <source>
        <dbReference type="RuleBase" id="RU362118"/>
    </source>
</evidence>
<evidence type="ECO:0000256" key="3">
    <source>
        <dbReference type="ARBA" id="ARBA00022898"/>
    </source>
</evidence>
<protein>
    <submittedName>
        <fullName evidence="6">O-acetylhomoserine/O-acetylserine sulfhydrylase</fullName>
    </submittedName>
</protein>
<dbReference type="GO" id="GO:0005737">
    <property type="term" value="C:cytoplasm"/>
    <property type="evidence" value="ECO:0007669"/>
    <property type="project" value="TreeGrafter"/>
</dbReference>
<dbReference type="Proteomes" id="UP000505077">
    <property type="component" value="Unassembled WGS sequence"/>
</dbReference>
<feature type="modified residue" description="N6-(pyridoxal phosphate)lysine" evidence="4">
    <location>
        <position position="196"/>
    </location>
</feature>
<evidence type="ECO:0000256" key="1">
    <source>
        <dbReference type="ARBA" id="ARBA00001933"/>
    </source>
</evidence>